<dbReference type="EMBL" id="BARW01020308">
    <property type="protein sequence ID" value="GAI90154.1"/>
    <property type="molecule type" value="Genomic_DNA"/>
</dbReference>
<protein>
    <submittedName>
        <fullName evidence="1">Uncharacterized protein</fullName>
    </submittedName>
</protein>
<evidence type="ECO:0000313" key="1">
    <source>
        <dbReference type="EMBL" id="GAI90154.1"/>
    </source>
</evidence>
<proteinExistence type="predicted"/>
<organism evidence="1">
    <name type="scientific">marine sediment metagenome</name>
    <dbReference type="NCBI Taxonomy" id="412755"/>
    <lineage>
        <taxon>unclassified sequences</taxon>
        <taxon>metagenomes</taxon>
        <taxon>ecological metagenomes</taxon>
    </lineage>
</organism>
<reference evidence="1" key="1">
    <citation type="journal article" date="2014" name="Front. Microbiol.">
        <title>High frequency of phylogenetically diverse reductive dehalogenase-homologous genes in deep subseafloor sedimentary metagenomes.</title>
        <authorList>
            <person name="Kawai M."/>
            <person name="Futagami T."/>
            <person name="Toyoda A."/>
            <person name="Takaki Y."/>
            <person name="Nishi S."/>
            <person name="Hori S."/>
            <person name="Arai W."/>
            <person name="Tsubouchi T."/>
            <person name="Morono Y."/>
            <person name="Uchiyama I."/>
            <person name="Ito T."/>
            <person name="Fujiyama A."/>
            <person name="Inagaki F."/>
            <person name="Takami H."/>
        </authorList>
    </citation>
    <scope>NUCLEOTIDE SEQUENCE</scope>
    <source>
        <strain evidence="1">Expedition CK06-06</strain>
    </source>
</reference>
<sequence>MKAKLETIPVKGKGVEIESETEEERAVLENIFNNHGGPAMLTRKDHGMVQLVVAPDPLRSTGPLRRRSQ</sequence>
<name>X1UCU2_9ZZZZ</name>
<comment type="caution">
    <text evidence="1">The sequence shown here is derived from an EMBL/GenBank/DDBJ whole genome shotgun (WGS) entry which is preliminary data.</text>
</comment>
<dbReference type="AlphaFoldDB" id="X1UCU2"/>
<accession>X1UCU2</accession>
<gene>
    <name evidence="1" type="ORF">S12H4_34337</name>
</gene>